<dbReference type="Proteomes" id="UP000518266">
    <property type="component" value="Unassembled WGS sequence"/>
</dbReference>
<dbReference type="PANTHER" id="PTHR31921:SF1">
    <property type="entry name" value="PROTEIN DPCD"/>
    <property type="match status" value="1"/>
</dbReference>
<evidence type="ECO:0000313" key="3">
    <source>
        <dbReference type="EMBL" id="KAF3844001.1"/>
    </source>
</evidence>
<evidence type="ECO:0000256" key="2">
    <source>
        <dbReference type="ARBA" id="ARBA00020330"/>
    </source>
</evidence>
<comment type="caution">
    <text evidence="3">The sequence shown here is derived from an EMBL/GenBank/DDBJ whole genome shotgun (WGS) entry which is preliminary data.</text>
</comment>
<sequence length="355" mass="40398">MLWLRPVTYGSCPEVALCTRNLFRNMAVQSWTDILKSSKKTALISDGKRKIHYLFTDGKEMSEEYDLKTDELIVRKWRHKSTLGDQGPWQVEVGEPLAGPDTSLDSEVIKENCSNPVLMRKDTKNSFQWRIRNLPFPKDVFSVSAEPSDRCIVVKTSNKKYYKKFNIPDLDRNELPLENSALNFSHANNTLIISYKKPKEILTLEQELLKELKKLKGTDEGDVDCKTHFESLNCCQNKFLQQQTPTNKLDIQLMHCESSRVPVFGVFFLPCRLASDGVRPSVVSVLSGPLSAGFAGTRRGRSSNGLLSLSKWPLGRRFMKWASLWCCLVLEAFLGRPLRVKAMYQPSYLAFCSAV</sequence>
<proteinExistence type="inferred from homology"/>
<organism evidence="3 4">
    <name type="scientific">Dissostichus mawsoni</name>
    <name type="common">Antarctic cod</name>
    <dbReference type="NCBI Taxonomy" id="36200"/>
    <lineage>
        <taxon>Eukaryota</taxon>
        <taxon>Metazoa</taxon>
        <taxon>Chordata</taxon>
        <taxon>Craniata</taxon>
        <taxon>Vertebrata</taxon>
        <taxon>Euteleostomi</taxon>
        <taxon>Actinopterygii</taxon>
        <taxon>Neopterygii</taxon>
        <taxon>Teleostei</taxon>
        <taxon>Neoteleostei</taxon>
        <taxon>Acanthomorphata</taxon>
        <taxon>Eupercaria</taxon>
        <taxon>Perciformes</taxon>
        <taxon>Notothenioidei</taxon>
        <taxon>Nototheniidae</taxon>
        <taxon>Dissostichus</taxon>
    </lineage>
</organism>
<dbReference type="Pfam" id="PF14913">
    <property type="entry name" value="DPCD"/>
    <property type="match status" value="1"/>
</dbReference>
<protein>
    <recommendedName>
        <fullName evidence="2">Protein DPCD</fullName>
    </recommendedName>
</protein>
<name>A0A7J5Y4N2_DISMA</name>
<evidence type="ECO:0000313" key="4">
    <source>
        <dbReference type="Proteomes" id="UP000518266"/>
    </source>
</evidence>
<evidence type="ECO:0000256" key="1">
    <source>
        <dbReference type="ARBA" id="ARBA00010597"/>
    </source>
</evidence>
<dbReference type="InterPro" id="IPR026224">
    <property type="entry name" value="DPCD"/>
</dbReference>
<dbReference type="PANTHER" id="PTHR31921">
    <property type="entry name" value="PROTEIN DPCD"/>
    <property type="match status" value="1"/>
</dbReference>
<dbReference type="AlphaFoldDB" id="A0A7J5Y4N2"/>
<dbReference type="EMBL" id="JAAKFY010000017">
    <property type="protein sequence ID" value="KAF3844001.1"/>
    <property type="molecule type" value="Genomic_DNA"/>
</dbReference>
<keyword evidence="4" id="KW-1185">Reference proteome</keyword>
<gene>
    <name evidence="3" type="ORF">F7725_016049</name>
</gene>
<dbReference type="OrthoDB" id="10256139at2759"/>
<accession>A0A7J5Y4N2</accession>
<comment type="similarity">
    <text evidence="1">Belongs to the DPCD family.</text>
</comment>
<reference evidence="3 4" key="1">
    <citation type="submission" date="2020-03" db="EMBL/GenBank/DDBJ databases">
        <title>Dissostichus mawsoni Genome sequencing and assembly.</title>
        <authorList>
            <person name="Park H."/>
        </authorList>
    </citation>
    <scope>NUCLEOTIDE SEQUENCE [LARGE SCALE GENOMIC DNA]</scope>
    <source>
        <strain evidence="3">DM0001</strain>
        <tissue evidence="3">Muscle</tissue>
    </source>
</reference>
<dbReference type="PRINTS" id="PR02065">
    <property type="entry name" value="PROTEINDPCD"/>
</dbReference>